<protein>
    <submittedName>
        <fullName evidence="2">Uncharacterized protein</fullName>
    </submittedName>
</protein>
<dbReference type="HOGENOM" id="CLU_2386481_0_0_1"/>
<feature type="region of interest" description="Disordered" evidence="1">
    <location>
        <begin position="43"/>
        <end position="96"/>
    </location>
</feature>
<gene>
    <name evidence="2" type="ORF">JAAARDRAFT_192293</name>
</gene>
<dbReference type="AlphaFoldDB" id="A0A067Q8K2"/>
<proteinExistence type="predicted"/>
<dbReference type="Proteomes" id="UP000027265">
    <property type="component" value="Unassembled WGS sequence"/>
</dbReference>
<keyword evidence="3" id="KW-1185">Reference proteome</keyword>
<evidence type="ECO:0000313" key="2">
    <source>
        <dbReference type="EMBL" id="KDQ59837.1"/>
    </source>
</evidence>
<sequence length="96" mass="10248">MNVLNDSTTITTPITHPLVSPLLPSPIATNMTNLLKLINNLALSNDPPKDTPPKSTDVPTAPFTFKPNPSVTLDIPPPPSPNPFQPPGPDYGWGNE</sequence>
<name>A0A067Q8K2_9AGAM</name>
<organism evidence="2 3">
    <name type="scientific">Jaapia argillacea MUCL 33604</name>
    <dbReference type="NCBI Taxonomy" id="933084"/>
    <lineage>
        <taxon>Eukaryota</taxon>
        <taxon>Fungi</taxon>
        <taxon>Dikarya</taxon>
        <taxon>Basidiomycota</taxon>
        <taxon>Agaricomycotina</taxon>
        <taxon>Agaricomycetes</taxon>
        <taxon>Agaricomycetidae</taxon>
        <taxon>Jaapiales</taxon>
        <taxon>Jaapiaceae</taxon>
        <taxon>Jaapia</taxon>
    </lineage>
</organism>
<evidence type="ECO:0000256" key="1">
    <source>
        <dbReference type="SAM" id="MobiDB-lite"/>
    </source>
</evidence>
<reference evidence="3" key="1">
    <citation type="journal article" date="2014" name="Proc. Natl. Acad. Sci. U.S.A.">
        <title>Extensive sampling of basidiomycete genomes demonstrates inadequacy of the white-rot/brown-rot paradigm for wood decay fungi.</title>
        <authorList>
            <person name="Riley R."/>
            <person name="Salamov A.A."/>
            <person name="Brown D.W."/>
            <person name="Nagy L.G."/>
            <person name="Floudas D."/>
            <person name="Held B.W."/>
            <person name="Levasseur A."/>
            <person name="Lombard V."/>
            <person name="Morin E."/>
            <person name="Otillar R."/>
            <person name="Lindquist E.A."/>
            <person name="Sun H."/>
            <person name="LaButti K.M."/>
            <person name="Schmutz J."/>
            <person name="Jabbour D."/>
            <person name="Luo H."/>
            <person name="Baker S.E."/>
            <person name="Pisabarro A.G."/>
            <person name="Walton J.D."/>
            <person name="Blanchette R.A."/>
            <person name="Henrissat B."/>
            <person name="Martin F."/>
            <person name="Cullen D."/>
            <person name="Hibbett D.S."/>
            <person name="Grigoriev I.V."/>
        </authorList>
    </citation>
    <scope>NUCLEOTIDE SEQUENCE [LARGE SCALE GENOMIC DNA]</scope>
    <source>
        <strain evidence="3">MUCL 33604</strain>
    </source>
</reference>
<evidence type="ECO:0000313" key="3">
    <source>
        <dbReference type="Proteomes" id="UP000027265"/>
    </source>
</evidence>
<feature type="compositionally biased region" description="Pro residues" evidence="1">
    <location>
        <begin position="75"/>
        <end position="89"/>
    </location>
</feature>
<dbReference type="InParanoid" id="A0A067Q8K2"/>
<dbReference type="EMBL" id="KL197715">
    <property type="protein sequence ID" value="KDQ59837.1"/>
    <property type="molecule type" value="Genomic_DNA"/>
</dbReference>
<accession>A0A067Q8K2</accession>